<evidence type="ECO:0000259" key="2">
    <source>
        <dbReference type="PROSITE" id="PS50011"/>
    </source>
</evidence>
<protein>
    <recommendedName>
        <fullName evidence="5">Protein kinase domain-containing protein</fullName>
    </recommendedName>
</protein>
<dbReference type="InterPro" id="IPR001245">
    <property type="entry name" value="Ser-Thr/Tyr_kinase_cat_dom"/>
</dbReference>
<dbReference type="InterPro" id="IPR011009">
    <property type="entry name" value="Kinase-like_dom_sf"/>
</dbReference>
<dbReference type="SMART" id="SM00220">
    <property type="entry name" value="S_TKc"/>
    <property type="match status" value="1"/>
</dbReference>
<gene>
    <name evidence="4" type="ORF">As57867_025166</name>
</gene>
<dbReference type="EMBL" id="VJMH01007511">
    <property type="protein sequence ID" value="KAF0682607.1"/>
    <property type="molecule type" value="Genomic_DNA"/>
</dbReference>
<dbReference type="SUPFAM" id="SSF56112">
    <property type="entry name" value="Protein kinase-like (PK-like)"/>
    <property type="match status" value="1"/>
</dbReference>
<dbReference type="Pfam" id="PF07714">
    <property type="entry name" value="PK_Tyr_Ser-Thr"/>
    <property type="match status" value="1"/>
</dbReference>
<dbReference type="InterPro" id="IPR051681">
    <property type="entry name" value="Ser/Thr_Kinases-Pseudokinases"/>
</dbReference>
<keyword evidence="1" id="KW-0472">Membrane</keyword>
<dbReference type="PROSITE" id="PS50915">
    <property type="entry name" value="CRYSTALLIN_BETA_GAMMA"/>
    <property type="match status" value="1"/>
</dbReference>
<evidence type="ECO:0000313" key="4">
    <source>
        <dbReference type="EMBL" id="KAF0682607.1"/>
    </source>
</evidence>
<dbReference type="PANTHER" id="PTHR44329:SF214">
    <property type="entry name" value="PROTEIN KINASE DOMAIN-CONTAINING PROTEIN"/>
    <property type="match status" value="1"/>
</dbReference>
<dbReference type="PROSITE" id="PS00108">
    <property type="entry name" value="PROTEIN_KINASE_ST"/>
    <property type="match status" value="1"/>
</dbReference>
<feature type="non-terminal residue" evidence="4">
    <location>
        <position position="1"/>
    </location>
</feature>
<feature type="transmembrane region" description="Helical" evidence="1">
    <location>
        <begin position="26"/>
        <end position="48"/>
    </location>
</feature>
<dbReference type="PRINTS" id="PR00109">
    <property type="entry name" value="TYRKINASE"/>
</dbReference>
<dbReference type="PROSITE" id="PS50011">
    <property type="entry name" value="PROTEIN_KINASE_DOM"/>
    <property type="match status" value="1"/>
</dbReference>
<name>A0A6A4XJT9_9STRA</name>
<keyword evidence="1" id="KW-1133">Transmembrane helix</keyword>
<reference evidence="4" key="1">
    <citation type="submission" date="2019-06" db="EMBL/GenBank/DDBJ databases">
        <title>Genomics analysis of Aphanomyces spp. identifies a new class of oomycete effector associated with host adaptation.</title>
        <authorList>
            <person name="Gaulin E."/>
        </authorList>
    </citation>
    <scope>NUCLEOTIDE SEQUENCE</scope>
    <source>
        <strain evidence="4">CBS 578.67</strain>
    </source>
</reference>
<feature type="domain" description="Protein kinase" evidence="2">
    <location>
        <begin position="760"/>
        <end position="1024"/>
    </location>
</feature>
<organism evidence="4">
    <name type="scientific">Aphanomyces stellatus</name>
    <dbReference type="NCBI Taxonomy" id="120398"/>
    <lineage>
        <taxon>Eukaryota</taxon>
        <taxon>Sar</taxon>
        <taxon>Stramenopiles</taxon>
        <taxon>Oomycota</taxon>
        <taxon>Saprolegniomycetes</taxon>
        <taxon>Saprolegniales</taxon>
        <taxon>Verrucalvaceae</taxon>
        <taxon>Aphanomyces</taxon>
    </lineage>
</organism>
<proteinExistence type="predicted"/>
<dbReference type="AlphaFoldDB" id="A0A6A4XJT9"/>
<dbReference type="Gene3D" id="1.10.510.10">
    <property type="entry name" value="Transferase(Phosphotransferase) domain 1"/>
    <property type="match status" value="1"/>
</dbReference>
<accession>A0A6A4XJT9</accession>
<sequence>VNCPDVLFANGPDPVIHSRCPRSFRLLALLSAMLWLIAVWCAIATSLVSGQILVYPNPQFEGNFTSYNQDSAVDVASIGSIRIIDKDLVVVTYSEPRLRGRRIVFFADTFDVSYLAVGSISVEPWRPSLAALIDVFPHRTHTGPFDQYTIGDVVSSFHGTFGYAVSRTRDLADEYPVIVLFVDEGCTGERTNWFPYLLALPPVIRSFEIVAQSESLAAIQFYTETTDGILFRQVGRGDSVAQFRRSRFDMIQILWSNLVAILYAGPSYTGNRTVIFYPTENLTVQVGSVQVVAFNESMAMVDIFSDKDFHGTLLQLRDEDAVQDASDLSFGSLRIPPGFAIDVFPTPHFQGTVTRLTKTVSNIDRAVRVGSFQVTPFSRDVVVQLFPNEGASGVYSLNATVPDLSMLGVIRYVIVAPDVALVAYSEPNYKGMRLVVTECRNLPLTGIFWIRSFRVMAATDVVSFVREAAPDSIVVSMRQPLSDPAIQRLDIVASGQDIPSIPPSWHIHDIDILARVVVQAFRRRAYAGSAFLLNHTTQSNNPYIRSYRVRLDASELPPVNVPDPTHVVTLLTDPGAIDDDDFVQVPVGQNASSLLFLDTFFPTGISTIDVSPTVVLIAYAEPNFQGTRTIVPPGFYHRGNVGTLSKVQYEALTAMKSLRVVPADAPLLDEPPSAPGATCKSSVLSPVSTLASRVVLLARCARWIHVFSVLASIMIGLCLARRLLHTFDLTVYFTTTAAAADYSTLSWGDLDLFKFALPNFPLHHPLETGASGAIFLGTFEHQSVAIKTLLDKAPSPTQVQTFINEILFLGSLKSPFIVTLIGAAWTHPTNLQCVMEYMNLGDLRRYLADTTTESFSWWDKLACAHSIAEGLFYLHSRNMVHRDLKSRNVLLDSTKGTKLSDFGSSKQNVYDGDTMTAAVGTFRWMAPEMLLFQGYSNAVDIYSFGVVLSELNTHQVPYTDLTDFEGHEWSDEAITRQVIHEQLRPTFRSDCPIWFKALALRCMAHHPDERPSATKIMYELDSYTQQAER</sequence>
<evidence type="ECO:0000256" key="1">
    <source>
        <dbReference type="SAM" id="Phobius"/>
    </source>
</evidence>
<dbReference type="InterPro" id="IPR001064">
    <property type="entry name" value="Beta/gamma_crystallin"/>
</dbReference>
<feature type="domain" description="Beta/gamma crystallin 'Greek key'" evidence="3">
    <location>
        <begin position="50"/>
        <end position="85"/>
    </location>
</feature>
<dbReference type="GO" id="GO:0005524">
    <property type="term" value="F:ATP binding"/>
    <property type="evidence" value="ECO:0007669"/>
    <property type="project" value="InterPro"/>
</dbReference>
<dbReference type="PANTHER" id="PTHR44329">
    <property type="entry name" value="SERINE/THREONINE-PROTEIN KINASE TNNI3K-RELATED"/>
    <property type="match status" value="1"/>
</dbReference>
<keyword evidence="1" id="KW-0812">Transmembrane</keyword>
<dbReference type="InterPro" id="IPR000719">
    <property type="entry name" value="Prot_kinase_dom"/>
</dbReference>
<dbReference type="Gene3D" id="3.30.200.20">
    <property type="entry name" value="Phosphorylase Kinase, domain 1"/>
    <property type="match status" value="1"/>
</dbReference>
<comment type="caution">
    <text evidence="4">The sequence shown here is derived from an EMBL/GenBank/DDBJ whole genome shotgun (WGS) entry which is preliminary data.</text>
</comment>
<dbReference type="InterPro" id="IPR008271">
    <property type="entry name" value="Ser/Thr_kinase_AS"/>
</dbReference>
<evidence type="ECO:0008006" key="5">
    <source>
        <dbReference type="Google" id="ProtNLM"/>
    </source>
</evidence>
<evidence type="ECO:0000259" key="3">
    <source>
        <dbReference type="PROSITE" id="PS50915"/>
    </source>
</evidence>
<dbReference type="GO" id="GO:0004674">
    <property type="term" value="F:protein serine/threonine kinase activity"/>
    <property type="evidence" value="ECO:0007669"/>
    <property type="project" value="TreeGrafter"/>
</dbReference>